<dbReference type="InterPro" id="IPR009827">
    <property type="entry name" value="MatC_N"/>
</dbReference>
<organism evidence="3 4">
    <name type="scientific">Microlunatus phosphovorus (strain ATCC 700054 / DSM 10555 / JCM 9379 / NBRC 101784 / NCIMB 13414 / VKM Ac-1990 / NM-1)</name>
    <dbReference type="NCBI Taxonomy" id="1032480"/>
    <lineage>
        <taxon>Bacteria</taxon>
        <taxon>Bacillati</taxon>
        <taxon>Actinomycetota</taxon>
        <taxon>Actinomycetes</taxon>
        <taxon>Propionibacteriales</taxon>
        <taxon>Propionibacteriaceae</taxon>
        <taxon>Microlunatus</taxon>
    </lineage>
</organism>
<accession>F5XGJ9</accession>
<dbReference type="EMBL" id="AP012204">
    <property type="protein sequence ID" value="BAK33106.1"/>
    <property type="molecule type" value="Genomic_DNA"/>
</dbReference>
<feature type="transmembrane region" description="Helical" evidence="1">
    <location>
        <begin position="27"/>
        <end position="45"/>
    </location>
</feature>
<dbReference type="Pfam" id="PF07158">
    <property type="entry name" value="MatC_N"/>
    <property type="match status" value="1"/>
</dbReference>
<keyword evidence="4" id="KW-1185">Reference proteome</keyword>
<dbReference type="HOGENOM" id="CLU_2899197_0_0_11"/>
<feature type="domain" description="Dicarboxylate carrier MatC N-terminal" evidence="2">
    <location>
        <begin position="1"/>
        <end position="57"/>
    </location>
</feature>
<dbReference type="AlphaFoldDB" id="F5XGJ9"/>
<gene>
    <name evidence="3" type="ordered locus">MLP_00920</name>
</gene>
<dbReference type="KEGG" id="mph:MLP_00920"/>
<protein>
    <submittedName>
        <fullName evidence="3">Putative dicarboxylate carrier protein</fullName>
    </submittedName>
</protein>
<evidence type="ECO:0000259" key="2">
    <source>
        <dbReference type="Pfam" id="PF07158"/>
    </source>
</evidence>
<name>F5XGJ9_MICPN</name>
<proteinExistence type="predicted"/>
<sequence>MSPEAVSIVILAVMFIIGTWREVNMGLLGFIAAAGLGILGLGLDLDESLAGFPVDLFSPWSG</sequence>
<dbReference type="Proteomes" id="UP000007947">
    <property type="component" value="Chromosome"/>
</dbReference>
<reference evidence="3 4" key="1">
    <citation type="submission" date="2011-05" db="EMBL/GenBank/DDBJ databases">
        <title>Whole genome sequence of Microlunatus phosphovorus NM-1.</title>
        <authorList>
            <person name="Hosoyama A."/>
            <person name="Sasaki K."/>
            <person name="Harada T."/>
            <person name="Igarashi R."/>
            <person name="Kawakoshi A."/>
            <person name="Sasagawa M."/>
            <person name="Fukada J."/>
            <person name="Nakamura S."/>
            <person name="Katano Y."/>
            <person name="Hanada S."/>
            <person name="Kamagata Y."/>
            <person name="Nakamura N."/>
            <person name="Yamazaki S."/>
            <person name="Fujita N."/>
        </authorList>
    </citation>
    <scope>NUCLEOTIDE SEQUENCE [LARGE SCALE GENOMIC DNA]</scope>
    <source>
        <strain evidence="4">ATCC 700054 / DSM 10555 / JCM 9379 / NBRC 101784 / NCIMB 13414 / VKM Ac-1990 / NM-1</strain>
    </source>
</reference>
<keyword evidence="1" id="KW-1133">Transmembrane helix</keyword>
<keyword evidence="1" id="KW-0472">Membrane</keyword>
<evidence type="ECO:0000313" key="3">
    <source>
        <dbReference type="EMBL" id="BAK33106.1"/>
    </source>
</evidence>
<evidence type="ECO:0000313" key="4">
    <source>
        <dbReference type="Proteomes" id="UP000007947"/>
    </source>
</evidence>
<keyword evidence="1" id="KW-0812">Transmembrane</keyword>
<feature type="transmembrane region" description="Helical" evidence="1">
    <location>
        <begin position="5"/>
        <end position="21"/>
    </location>
</feature>
<evidence type="ECO:0000256" key="1">
    <source>
        <dbReference type="SAM" id="Phobius"/>
    </source>
</evidence>